<sequence>MKSFLEKAVNSFPWILLAFTGVALLVPKYFLWFQGSWITYSLGLIMLGMGLTLKAEDFIRVLRLPGQIFVGTFLQFTIMPFLGWSIGILFQLPDVYAVGLILVSCCPGGTASNVITYLAKGNLPLSVTLTSVSTLLAVVVTPLLSSFLIGSRLEVDTTSLLWTTFKVILLPVFLGVVLQSFFPKFAAKTNQYSPIVSVLLIAMIVSAIIAAGREEILKSDFRIFFAVFFLHAGGFFLGYVLSRGLYKDLVVARTISIEVGMQNSGLGAVLARTHFPDPNTAIPCALSSLMHSLIGSFLAGAFRKSKENFHIDP</sequence>
<keyword evidence="2 5" id="KW-0812">Transmembrane</keyword>
<dbReference type="PANTHER" id="PTHR10361">
    <property type="entry name" value="SODIUM-BILE ACID COTRANSPORTER"/>
    <property type="match status" value="1"/>
</dbReference>
<evidence type="ECO:0000256" key="4">
    <source>
        <dbReference type="ARBA" id="ARBA00023136"/>
    </source>
</evidence>
<dbReference type="Pfam" id="PF01758">
    <property type="entry name" value="SBF"/>
    <property type="match status" value="1"/>
</dbReference>
<feature type="transmembrane region" description="Helical" evidence="5">
    <location>
        <begin position="37"/>
        <end position="56"/>
    </location>
</feature>
<dbReference type="Proteomes" id="UP000298058">
    <property type="component" value="Unassembled WGS sequence"/>
</dbReference>
<protein>
    <submittedName>
        <fullName evidence="6">Bile acid:sodium symporter family protein</fullName>
    </submittedName>
</protein>
<evidence type="ECO:0000256" key="2">
    <source>
        <dbReference type="ARBA" id="ARBA00022692"/>
    </source>
</evidence>
<evidence type="ECO:0000256" key="5">
    <source>
        <dbReference type="SAM" id="Phobius"/>
    </source>
</evidence>
<feature type="transmembrane region" description="Helical" evidence="5">
    <location>
        <begin position="223"/>
        <end position="241"/>
    </location>
</feature>
<feature type="transmembrane region" description="Helical" evidence="5">
    <location>
        <begin position="161"/>
        <end position="182"/>
    </location>
</feature>
<feature type="transmembrane region" description="Helical" evidence="5">
    <location>
        <begin position="125"/>
        <end position="149"/>
    </location>
</feature>
<keyword evidence="3 5" id="KW-1133">Transmembrane helix</keyword>
<accession>A0A4R9LZ13</accession>
<feature type="transmembrane region" description="Helical" evidence="5">
    <location>
        <begin position="68"/>
        <end position="90"/>
    </location>
</feature>
<proteinExistence type="predicted"/>
<dbReference type="Gene3D" id="1.20.1530.20">
    <property type="match status" value="1"/>
</dbReference>
<dbReference type="InterPro" id="IPR004710">
    <property type="entry name" value="Bilac:Na_transpt"/>
</dbReference>
<organism evidence="6 7">
    <name type="scientific">Leptospira idonii</name>
    <dbReference type="NCBI Taxonomy" id="1193500"/>
    <lineage>
        <taxon>Bacteria</taxon>
        <taxon>Pseudomonadati</taxon>
        <taxon>Spirochaetota</taxon>
        <taxon>Spirochaetia</taxon>
        <taxon>Leptospirales</taxon>
        <taxon>Leptospiraceae</taxon>
        <taxon>Leptospira</taxon>
    </lineage>
</organism>
<dbReference type="RefSeq" id="WP_135759896.1">
    <property type="nucleotide sequence ID" value="NZ_RQHW01000028.1"/>
</dbReference>
<dbReference type="InterPro" id="IPR038770">
    <property type="entry name" value="Na+/solute_symporter_sf"/>
</dbReference>
<comment type="subcellular location">
    <subcellularLocation>
        <location evidence="1">Membrane</location>
        <topology evidence="1">Multi-pass membrane protein</topology>
    </subcellularLocation>
</comment>
<evidence type="ECO:0000256" key="3">
    <source>
        <dbReference type="ARBA" id="ARBA00022989"/>
    </source>
</evidence>
<evidence type="ECO:0000313" key="7">
    <source>
        <dbReference type="Proteomes" id="UP000298058"/>
    </source>
</evidence>
<comment type="caution">
    <text evidence="6">The sequence shown here is derived from an EMBL/GenBank/DDBJ whole genome shotgun (WGS) entry which is preliminary data.</text>
</comment>
<keyword evidence="7" id="KW-1185">Reference proteome</keyword>
<dbReference type="AlphaFoldDB" id="A0A4R9LZ13"/>
<feature type="transmembrane region" description="Helical" evidence="5">
    <location>
        <begin position="194"/>
        <end position="211"/>
    </location>
</feature>
<gene>
    <name evidence="6" type="ORF">EHS15_07270</name>
</gene>
<dbReference type="EMBL" id="RQHW01000028">
    <property type="protein sequence ID" value="TGN19580.1"/>
    <property type="molecule type" value="Genomic_DNA"/>
</dbReference>
<dbReference type="GO" id="GO:0016020">
    <property type="term" value="C:membrane"/>
    <property type="evidence" value="ECO:0007669"/>
    <property type="project" value="UniProtKB-SubCell"/>
</dbReference>
<name>A0A4R9LZ13_9LEPT</name>
<dbReference type="OrthoDB" id="9806785at2"/>
<feature type="transmembrane region" description="Helical" evidence="5">
    <location>
        <begin position="96"/>
        <end position="118"/>
    </location>
</feature>
<dbReference type="InterPro" id="IPR002657">
    <property type="entry name" value="BilAc:Na_symport/Acr3"/>
</dbReference>
<keyword evidence="4 5" id="KW-0472">Membrane</keyword>
<reference evidence="6" key="1">
    <citation type="journal article" date="2019" name="PLoS Negl. Trop. Dis.">
        <title>Revisiting the worldwide diversity of Leptospira species in the environment.</title>
        <authorList>
            <person name="Vincent A.T."/>
            <person name="Schiettekatte O."/>
            <person name="Bourhy P."/>
            <person name="Veyrier F.J."/>
            <person name="Picardeau M."/>
        </authorList>
    </citation>
    <scope>NUCLEOTIDE SEQUENCE [LARGE SCALE GENOMIC DNA]</scope>
    <source>
        <strain evidence="6">201300427</strain>
    </source>
</reference>
<dbReference type="PANTHER" id="PTHR10361:SF28">
    <property type="entry name" value="P3 PROTEIN-RELATED"/>
    <property type="match status" value="1"/>
</dbReference>
<evidence type="ECO:0000313" key="6">
    <source>
        <dbReference type="EMBL" id="TGN19580.1"/>
    </source>
</evidence>
<evidence type="ECO:0000256" key="1">
    <source>
        <dbReference type="ARBA" id="ARBA00004141"/>
    </source>
</evidence>
<feature type="transmembrane region" description="Helical" evidence="5">
    <location>
        <begin position="12"/>
        <end position="31"/>
    </location>
</feature>